<dbReference type="InterPro" id="IPR031304">
    <property type="entry name" value="SLT_2"/>
</dbReference>
<dbReference type="Proteomes" id="UP001520878">
    <property type="component" value="Unassembled WGS sequence"/>
</dbReference>
<dbReference type="EMBL" id="JAJEWP010000001">
    <property type="protein sequence ID" value="MCC2615816.1"/>
    <property type="molecule type" value="Genomic_DNA"/>
</dbReference>
<dbReference type="PANTHER" id="PTHR30163:SF9">
    <property type="entry name" value="MEMBRANE-BOUND LYTIC MUREIN TRANSGLYCOSYLASE B"/>
    <property type="match status" value="1"/>
</dbReference>
<dbReference type="Pfam" id="PF13406">
    <property type="entry name" value="SLT_2"/>
    <property type="match status" value="1"/>
</dbReference>
<name>A0ABS8G6W2_9ALTE</name>
<organism evidence="2 3">
    <name type="scientific">Fluctibacter halophilus</name>
    <dbReference type="NCBI Taxonomy" id="226011"/>
    <lineage>
        <taxon>Bacteria</taxon>
        <taxon>Pseudomonadati</taxon>
        <taxon>Pseudomonadota</taxon>
        <taxon>Gammaproteobacteria</taxon>
        <taxon>Alteromonadales</taxon>
        <taxon>Alteromonadaceae</taxon>
        <taxon>Fluctibacter</taxon>
    </lineage>
</organism>
<dbReference type="Gene3D" id="1.10.530.10">
    <property type="match status" value="1"/>
</dbReference>
<dbReference type="InterPro" id="IPR023346">
    <property type="entry name" value="Lysozyme-like_dom_sf"/>
</dbReference>
<evidence type="ECO:0000313" key="3">
    <source>
        <dbReference type="Proteomes" id="UP001520878"/>
    </source>
</evidence>
<comment type="caution">
    <text evidence="2">The sequence shown here is derived from an EMBL/GenBank/DDBJ whole genome shotgun (WGS) entry which is preliminary data.</text>
</comment>
<reference evidence="2 3" key="1">
    <citation type="submission" date="2021-10" db="EMBL/GenBank/DDBJ databases">
        <title>Draft genome of Aestuariibacter halophilus JC2043.</title>
        <authorList>
            <person name="Emsley S.A."/>
            <person name="Pfannmuller K.M."/>
            <person name="Ushijima B."/>
            <person name="Saw J.H."/>
            <person name="Videau P."/>
        </authorList>
    </citation>
    <scope>NUCLEOTIDE SEQUENCE [LARGE SCALE GENOMIC DNA]</scope>
    <source>
        <strain evidence="2 3">JC2043</strain>
    </source>
</reference>
<dbReference type="CDD" id="cd13399">
    <property type="entry name" value="Slt35-like"/>
    <property type="match status" value="1"/>
</dbReference>
<dbReference type="PANTHER" id="PTHR30163">
    <property type="entry name" value="MEMBRANE-BOUND LYTIC MUREIN TRANSGLYCOSYLASE B"/>
    <property type="match status" value="1"/>
</dbReference>
<protein>
    <submittedName>
        <fullName evidence="2">Lytic murein transglycosylase B</fullName>
    </submittedName>
</protein>
<accession>A0ABS8G6W2</accession>
<evidence type="ECO:0000313" key="2">
    <source>
        <dbReference type="EMBL" id="MCC2615816.1"/>
    </source>
</evidence>
<evidence type="ECO:0000259" key="1">
    <source>
        <dbReference type="Pfam" id="PF13406"/>
    </source>
</evidence>
<keyword evidence="3" id="KW-1185">Reference proteome</keyword>
<dbReference type="InterPro" id="IPR011757">
    <property type="entry name" value="Lytic_transglycosylase_MltB"/>
</dbReference>
<dbReference type="Gene3D" id="1.10.8.350">
    <property type="entry name" value="Bacterial muramidase"/>
    <property type="match status" value="1"/>
</dbReference>
<gene>
    <name evidence="2" type="primary">mltB</name>
    <name evidence="2" type="ORF">LJ739_06155</name>
</gene>
<sequence>MLTVAASFSVFAGASSDIERSKQAFVDELVNQHGFTQQQVSDILATANKSQPILEAIARPWEAKPWHQYYPIFLTEKRLNRGLAFMQQHAQALQRAEKETGVPAHIITAIIGIETFYGSYTGKHSVLDALYTLGFYYPPRASFFRKELAEFFLLSREEQFDMNAVKGSYAGAMGWGQFISSSYRHYAVDFDHDGKRDLLTNPVDAIGSVANYFKQHGWRSGQPVAFAVEVNNLQGLDINTDLKYQTTWADLAKAGLTVPHGLTLSADMPAKVFPFEQQNSTEHWVGLHNFYVITRYNHSPLYAMAVYQFSQQLRDAAEQH</sequence>
<dbReference type="InterPro" id="IPR043426">
    <property type="entry name" value="MltB-like"/>
</dbReference>
<dbReference type="SUPFAM" id="SSF53955">
    <property type="entry name" value="Lysozyme-like"/>
    <property type="match status" value="1"/>
</dbReference>
<dbReference type="NCBIfam" id="TIGR02282">
    <property type="entry name" value="MltB"/>
    <property type="match status" value="1"/>
</dbReference>
<proteinExistence type="predicted"/>
<feature type="domain" description="Transglycosylase SLT" evidence="1">
    <location>
        <begin position="20"/>
        <end position="311"/>
    </location>
</feature>